<evidence type="ECO:0000313" key="2">
    <source>
        <dbReference type="EMBL" id="PHD55892.1"/>
    </source>
</evidence>
<comment type="caution">
    <text evidence="2">The sequence shown here is derived from an EMBL/GenBank/DDBJ whole genome shotgun (WGS) entry which is preliminary data.</text>
</comment>
<accession>A0A2B5Y1V8</accession>
<dbReference type="PANTHER" id="PTHR30590">
    <property type="entry name" value="INNER MEMBRANE PROTEIN"/>
    <property type="match status" value="1"/>
</dbReference>
<organism evidence="2 3">
    <name type="scientific">Bacillus toyonensis</name>
    <dbReference type="NCBI Taxonomy" id="155322"/>
    <lineage>
        <taxon>Bacteria</taxon>
        <taxon>Bacillati</taxon>
        <taxon>Bacillota</taxon>
        <taxon>Bacilli</taxon>
        <taxon>Bacillales</taxon>
        <taxon>Bacillaceae</taxon>
        <taxon>Bacillus</taxon>
        <taxon>Bacillus cereus group</taxon>
    </lineage>
</organism>
<reference evidence="2 3" key="1">
    <citation type="submission" date="2017-09" db="EMBL/GenBank/DDBJ databases">
        <title>Large-scale bioinformatics analysis of Bacillus genomes uncovers conserved roles of natural products in bacterial physiology.</title>
        <authorList>
            <consortium name="Agbiome Team Llc"/>
            <person name="Bleich R.M."/>
            <person name="Grubbs K.J."/>
            <person name="Santa Maria K.C."/>
            <person name="Allen S.E."/>
            <person name="Farag S."/>
            <person name="Shank E.A."/>
            <person name="Bowers A."/>
        </authorList>
    </citation>
    <scope>NUCLEOTIDE SEQUENCE [LARGE SCALE GENOMIC DNA]</scope>
    <source>
        <strain evidence="2 3">AFS044250</strain>
    </source>
</reference>
<dbReference type="EMBL" id="NUSQ01000260">
    <property type="protein sequence ID" value="PHD55892.1"/>
    <property type="molecule type" value="Genomic_DNA"/>
</dbReference>
<evidence type="ECO:0000313" key="3">
    <source>
        <dbReference type="Proteomes" id="UP000225997"/>
    </source>
</evidence>
<evidence type="ECO:0000259" key="1">
    <source>
        <dbReference type="Pfam" id="PF04235"/>
    </source>
</evidence>
<dbReference type="Proteomes" id="UP000225997">
    <property type="component" value="Unassembled WGS sequence"/>
</dbReference>
<protein>
    <recommendedName>
        <fullName evidence="1">DUF418 domain-containing protein</fullName>
    </recommendedName>
</protein>
<dbReference type="InterPro" id="IPR007349">
    <property type="entry name" value="DUF418"/>
</dbReference>
<dbReference type="AlphaFoldDB" id="A0A2B5Y1V8"/>
<gene>
    <name evidence="2" type="ORF">COF40_29910</name>
</gene>
<dbReference type="PANTHER" id="PTHR30590:SF2">
    <property type="entry name" value="INNER MEMBRANE PROTEIN"/>
    <property type="match status" value="1"/>
</dbReference>
<proteinExistence type="predicted"/>
<name>A0A2B5Y1V8_9BACI</name>
<feature type="domain" description="DUF418" evidence="1">
    <location>
        <begin position="202"/>
        <end position="358"/>
    </location>
</feature>
<sequence length="374" mass="43181">MKQRIEVLDQIRGFSLYGILIVNMFLFQYGVDHPKMVHMDRMDKITTVIIEILFSNSFMPLFAFMFGVSTILIKRGLEKQNIPCYSALIKRFITLMLIGIFHTYIIWDEDILLSYGITGMLLLIFLNANKIFLTILSIFWWLVLPLLCYFFTGNFPVLSGDGLGYHIIFNLSWIDQSDFSFALNAPIATLPYFLFGIVCIQTNMFFDFKLNKKRNKYLFLILFIVGCTAKSLPLFNDDNNAMIRYCSEIGKFTLTTSYIFGILYIVTTTIGMKFLSIFSAVGKTSLSNYLFQSILFTCLFKQSGILFSGIGIFHYIGVLSGVFLATIVFSIQIYMSQWWLSHYSFGPIEWLVRKVTYSNKYRTTKRGKNTHPST</sequence>
<dbReference type="RefSeq" id="WP_100061809.1">
    <property type="nucleotide sequence ID" value="NZ_NUSQ01000260.1"/>
</dbReference>
<dbReference type="Pfam" id="PF04235">
    <property type="entry name" value="DUF418"/>
    <property type="match status" value="1"/>
</dbReference>
<dbReference type="InterPro" id="IPR052529">
    <property type="entry name" value="Bact_Transport_Assoc"/>
</dbReference>